<dbReference type="Proteomes" id="UP000054270">
    <property type="component" value="Unassembled WGS sequence"/>
</dbReference>
<dbReference type="AlphaFoldDB" id="A0A0D2KEZ3"/>
<proteinExistence type="predicted"/>
<accession>A0A0D2KEZ3</accession>
<gene>
    <name evidence="1" type="ORF">HYPSUDRAFT_605060</name>
</gene>
<protein>
    <submittedName>
        <fullName evidence="1">Uncharacterized protein</fullName>
    </submittedName>
</protein>
<keyword evidence="2" id="KW-1185">Reference proteome</keyword>
<evidence type="ECO:0000313" key="1">
    <source>
        <dbReference type="EMBL" id="KJA13042.1"/>
    </source>
</evidence>
<evidence type="ECO:0000313" key="2">
    <source>
        <dbReference type="Proteomes" id="UP000054270"/>
    </source>
</evidence>
<sequence>MHSRANSTCLRYGFALRSADRTALLKFSGGSSRYAETYKRSVFGTHIRTTQRTRLTFDIYLRKPVTLSHPSNIVRTAKAVVSTSASAEIVSTAWQCCDAPHSEKFRWQWLAQNQGVFQDVDKLDLILIRVVASSVALNTTMIGVFAGRSRHHPDATLLPPP</sequence>
<reference evidence="2" key="1">
    <citation type="submission" date="2014-04" db="EMBL/GenBank/DDBJ databases">
        <title>Evolutionary Origins and Diversification of the Mycorrhizal Mutualists.</title>
        <authorList>
            <consortium name="DOE Joint Genome Institute"/>
            <consortium name="Mycorrhizal Genomics Consortium"/>
            <person name="Kohler A."/>
            <person name="Kuo A."/>
            <person name="Nagy L.G."/>
            <person name="Floudas D."/>
            <person name="Copeland A."/>
            <person name="Barry K.W."/>
            <person name="Cichocki N."/>
            <person name="Veneault-Fourrey C."/>
            <person name="LaButti K."/>
            <person name="Lindquist E.A."/>
            <person name="Lipzen A."/>
            <person name="Lundell T."/>
            <person name="Morin E."/>
            <person name="Murat C."/>
            <person name="Riley R."/>
            <person name="Ohm R."/>
            <person name="Sun H."/>
            <person name="Tunlid A."/>
            <person name="Henrissat B."/>
            <person name="Grigoriev I.V."/>
            <person name="Hibbett D.S."/>
            <person name="Martin F."/>
        </authorList>
    </citation>
    <scope>NUCLEOTIDE SEQUENCE [LARGE SCALE GENOMIC DNA]</scope>
    <source>
        <strain evidence="2">FD-334 SS-4</strain>
    </source>
</reference>
<organism evidence="1 2">
    <name type="scientific">Hypholoma sublateritium (strain FD-334 SS-4)</name>
    <dbReference type="NCBI Taxonomy" id="945553"/>
    <lineage>
        <taxon>Eukaryota</taxon>
        <taxon>Fungi</taxon>
        <taxon>Dikarya</taxon>
        <taxon>Basidiomycota</taxon>
        <taxon>Agaricomycotina</taxon>
        <taxon>Agaricomycetes</taxon>
        <taxon>Agaricomycetidae</taxon>
        <taxon>Agaricales</taxon>
        <taxon>Agaricineae</taxon>
        <taxon>Strophariaceae</taxon>
        <taxon>Hypholoma</taxon>
    </lineage>
</organism>
<dbReference type="EMBL" id="KN817798">
    <property type="protein sequence ID" value="KJA13042.1"/>
    <property type="molecule type" value="Genomic_DNA"/>
</dbReference>
<name>A0A0D2KEZ3_HYPSF</name>